<dbReference type="PROSITE" id="PS50089">
    <property type="entry name" value="ZF_RING_2"/>
    <property type="match status" value="1"/>
</dbReference>
<name>A0A671TKT7_SPAAU</name>
<dbReference type="Pfam" id="PF13445">
    <property type="entry name" value="zf-RING_UBOX"/>
    <property type="match status" value="1"/>
</dbReference>
<dbReference type="InterPro" id="IPR027370">
    <property type="entry name" value="Znf-RING_euk"/>
</dbReference>
<evidence type="ECO:0000256" key="4">
    <source>
        <dbReference type="PROSITE-ProRule" id="PRU00175"/>
    </source>
</evidence>
<dbReference type="Ensembl" id="ENSSAUT00010001456.1">
    <property type="protein sequence ID" value="ENSSAUP00010001402.1"/>
    <property type="gene ID" value="ENSSAUG00010000714.1"/>
</dbReference>
<dbReference type="InterPro" id="IPR013083">
    <property type="entry name" value="Znf_RING/FYVE/PHD"/>
</dbReference>
<evidence type="ECO:0000256" key="1">
    <source>
        <dbReference type="ARBA" id="ARBA00022723"/>
    </source>
</evidence>
<dbReference type="AlphaFoldDB" id="A0A671TKT7"/>
<keyword evidence="7" id="KW-1185">Reference proteome</keyword>
<evidence type="ECO:0000256" key="3">
    <source>
        <dbReference type="ARBA" id="ARBA00022833"/>
    </source>
</evidence>
<dbReference type="PROSITE" id="PS00518">
    <property type="entry name" value="ZF_RING_1"/>
    <property type="match status" value="1"/>
</dbReference>
<keyword evidence="2 4" id="KW-0863">Zinc-finger</keyword>
<dbReference type="GO" id="GO:0008270">
    <property type="term" value="F:zinc ion binding"/>
    <property type="evidence" value="ECO:0007669"/>
    <property type="project" value="UniProtKB-KW"/>
</dbReference>
<dbReference type="SUPFAM" id="SSF57850">
    <property type="entry name" value="RING/U-box"/>
    <property type="match status" value="1"/>
</dbReference>
<dbReference type="InParanoid" id="A0A671TKT7"/>
<proteinExistence type="predicted"/>
<evidence type="ECO:0000259" key="5">
    <source>
        <dbReference type="PROSITE" id="PS50089"/>
    </source>
</evidence>
<evidence type="ECO:0000256" key="2">
    <source>
        <dbReference type="ARBA" id="ARBA00022771"/>
    </source>
</evidence>
<accession>A0A671TKT7</accession>
<sequence length="59" mass="6737">MDKPTVADLMSDSDKCYICLSPFEKQAVASVENCQHVFCLECILQCVRSYLNKQVKLYS</sequence>
<reference evidence="6" key="3">
    <citation type="submission" date="2025-09" db="UniProtKB">
        <authorList>
            <consortium name="Ensembl"/>
        </authorList>
    </citation>
    <scope>IDENTIFICATION</scope>
</reference>
<dbReference type="Proteomes" id="UP000472265">
    <property type="component" value="Chromosome 7"/>
</dbReference>
<feature type="domain" description="RING-type" evidence="5">
    <location>
        <begin position="16"/>
        <end position="43"/>
    </location>
</feature>
<keyword evidence="1" id="KW-0479">Metal-binding</keyword>
<reference evidence="6" key="2">
    <citation type="submission" date="2025-08" db="UniProtKB">
        <authorList>
            <consortium name="Ensembl"/>
        </authorList>
    </citation>
    <scope>IDENTIFICATION</scope>
</reference>
<protein>
    <recommendedName>
        <fullName evidence="5">RING-type domain-containing protein</fullName>
    </recommendedName>
</protein>
<dbReference type="InterPro" id="IPR001841">
    <property type="entry name" value="Znf_RING"/>
</dbReference>
<evidence type="ECO:0000313" key="6">
    <source>
        <dbReference type="Ensembl" id="ENSSAUP00010001402.1"/>
    </source>
</evidence>
<reference evidence="6" key="1">
    <citation type="submission" date="2021-04" db="EMBL/GenBank/DDBJ databases">
        <authorList>
            <consortium name="Wellcome Sanger Institute Data Sharing"/>
        </authorList>
    </citation>
    <scope>NUCLEOTIDE SEQUENCE [LARGE SCALE GENOMIC DNA]</scope>
</reference>
<dbReference type="InterPro" id="IPR017907">
    <property type="entry name" value="Znf_RING_CS"/>
</dbReference>
<keyword evidence="3" id="KW-0862">Zinc</keyword>
<organism evidence="6 7">
    <name type="scientific">Sparus aurata</name>
    <name type="common">Gilthead sea bream</name>
    <dbReference type="NCBI Taxonomy" id="8175"/>
    <lineage>
        <taxon>Eukaryota</taxon>
        <taxon>Metazoa</taxon>
        <taxon>Chordata</taxon>
        <taxon>Craniata</taxon>
        <taxon>Vertebrata</taxon>
        <taxon>Euteleostomi</taxon>
        <taxon>Actinopterygii</taxon>
        <taxon>Neopterygii</taxon>
        <taxon>Teleostei</taxon>
        <taxon>Neoteleostei</taxon>
        <taxon>Acanthomorphata</taxon>
        <taxon>Eupercaria</taxon>
        <taxon>Spariformes</taxon>
        <taxon>Sparidae</taxon>
        <taxon>Sparus</taxon>
    </lineage>
</organism>
<dbReference type="Gene3D" id="3.30.40.10">
    <property type="entry name" value="Zinc/RING finger domain, C3HC4 (zinc finger)"/>
    <property type="match status" value="1"/>
</dbReference>
<dbReference type="OMA" id="LQWSQCC"/>
<evidence type="ECO:0000313" key="7">
    <source>
        <dbReference type="Proteomes" id="UP000472265"/>
    </source>
</evidence>
<dbReference type="GeneTree" id="ENSGT00940000182252"/>